<evidence type="ECO:0000256" key="1">
    <source>
        <dbReference type="HAMAP-Rule" id="MF_02057"/>
    </source>
</evidence>
<comment type="caution">
    <text evidence="1">Lacks conserved residue(s) required for the propagation of feature annotation.</text>
</comment>
<dbReference type="STRING" id="259536.Psyc_1544"/>
<comment type="function">
    <text evidence="1">Catalyzes the methylation of 5-carboxymethoxyuridine (cmo5U) to form 5-methoxycarbonylmethoxyuridine (mcmo5U) at position 34 in tRNAs.</text>
</comment>
<dbReference type="HAMAP" id="MF_02057">
    <property type="entry name" value="tRNA_methyltr_CmoM"/>
    <property type="match status" value="1"/>
</dbReference>
<reference evidence="2 3" key="1">
    <citation type="journal article" date="2010" name="Appl. Environ. Microbiol.">
        <title>The genome sequence of Psychrobacter arcticus 273-4, a psychroactive Siberian permafrost bacterium, reveals mechanisms for adaptation to low-temperature growth.</title>
        <authorList>
            <person name="Ayala-del-Rio H.L."/>
            <person name="Chain P.S."/>
            <person name="Grzymski J.J."/>
            <person name="Ponder M.A."/>
            <person name="Ivanova N."/>
            <person name="Bergholz P.W."/>
            <person name="Di Bartolo G."/>
            <person name="Hauser L."/>
            <person name="Land M."/>
            <person name="Bakermans C."/>
            <person name="Rodrigues D."/>
            <person name="Klappenbach J."/>
            <person name="Zarka D."/>
            <person name="Larimer F."/>
            <person name="Richardson P."/>
            <person name="Murray A."/>
            <person name="Thomashow M."/>
            <person name="Tiedje J.M."/>
        </authorList>
    </citation>
    <scope>NUCLEOTIDE SEQUENCE [LARGE SCALE GENOMIC DNA]</scope>
    <source>
        <strain evidence="3">DSM 17307 / VKM B-2377 / 273-4</strain>
    </source>
</reference>
<evidence type="ECO:0000313" key="2">
    <source>
        <dbReference type="EMBL" id="AAZ19392.1"/>
    </source>
</evidence>
<keyword evidence="1" id="KW-0949">S-adenosyl-L-methionine</keyword>
<dbReference type="InterPro" id="IPR033664">
    <property type="entry name" value="Cmo5U_methylTrfase"/>
</dbReference>
<organism evidence="2 3">
    <name type="scientific">Psychrobacter arcticus (strain DSM 17307 / VKM B-2377 / 273-4)</name>
    <dbReference type="NCBI Taxonomy" id="259536"/>
    <lineage>
        <taxon>Bacteria</taxon>
        <taxon>Pseudomonadati</taxon>
        <taxon>Pseudomonadota</taxon>
        <taxon>Gammaproteobacteria</taxon>
        <taxon>Moraxellales</taxon>
        <taxon>Moraxellaceae</taxon>
        <taxon>Psychrobacter</taxon>
    </lineage>
</organism>
<dbReference type="GO" id="GO:0006400">
    <property type="term" value="P:tRNA modification"/>
    <property type="evidence" value="ECO:0007669"/>
    <property type="project" value="UniProtKB-UniRule"/>
</dbReference>
<keyword evidence="1 2" id="KW-0489">Methyltransferase</keyword>
<dbReference type="HOGENOM" id="CLU_061533_0_0_6"/>
<dbReference type="Pfam" id="PF13489">
    <property type="entry name" value="Methyltransf_23"/>
    <property type="match status" value="1"/>
</dbReference>
<dbReference type="AlphaFoldDB" id="Q4FRG6"/>
<name>Q4FRG6_PSYA2</name>
<dbReference type="KEGG" id="par:Psyc_1544"/>
<feature type="binding site" evidence="1">
    <location>
        <position position="55"/>
    </location>
    <ligand>
        <name>S-adenosyl-L-methionine</name>
        <dbReference type="ChEBI" id="CHEBI:59789"/>
    </ligand>
</feature>
<feature type="binding site" evidence="1">
    <location>
        <position position="157"/>
    </location>
    <ligand>
        <name>S-adenosyl-L-methionine</name>
        <dbReference type="ChEBI" id="CHEBI:59789"/>
    </ligand>
</feature>
<dbReference type="GO" id="GO:0032259">
    <property type="term" value="P:methylation"/>
    <property type="evidence" value="ECO:0007669"/>
    <property type="project" value="UniProtKB-KW"/>
</dbReference>
<protein>
    <recommendedName>
        <fullName evidence="1">tRNA 5-carboxymethoxyuridine methyltransferase</fullName>
        <ecNumber evidence="1">2.1.1.-</ecNumber>
    </recommendedName>
    <alternativeName>
        <fullName evidence="1">cmo5U methyltransferase</fullName>
    </alternativeName>
</protein>
<dbReference type="EMBL" id="CP000082">
    <property type="protein sequence ID" value="AAZ19392.1"/>
    <property type="molecule type" value="Genomic_DNA"/>
</dbReference>
<accession>Q4FRG6</accession>
<dbReference type="Gene3D" id="3.40.50.150">
    <property type="entry name" value="Vaccinia Virus protein VP39"/>
    <property type="match status" value="1"/>
</dbReference>
<keyword evidence="3" id="KW-1185">Reference proteome</keyword>
<dbReference type="eggNOG" id="COG2227">
    <property type="taxonomic scope" value="Bacteria"/>
</dbReference>
<dbReference type="SUPFAM" id="SSF53335">
    <property type="entry name" value="S-adenosyl-L-methionine-dependent methyltransferases"/>
    <property type="match status" value="1"/>
</dbReference>
<dbReference type="Proteomes" id="UP000000546">
    <property type="component" value="Chromosome"/>
</dbReference>
<dbReference type="EC" id="2.1.1.-" evidence="1"/>
<keyword evidence="1 2" id="KW-0808">Transferase</keyword>
<feature type="binding site" evidence="1">
    <location>
        <position position="105"/>
    </location>
    <ligand>
        <name>S-adenosyl-L-methionine</name>
        <dbReference type="ChEBI" id="CHEBI:59789"/>
    </ligand>
</feature>
<dbReference type="CDD" id="cd02440">
    <property type="entry name" value="AdoMet_MTases"/>
    <property type="match status" value="1"/>
</dbReference>
<evidence type="ECO:0000313" key="3">
    <source>
        <dbReference type="Proteomes" id="UP000000546"/>
    </source>
</evidence>
<dbReference type="RefSeq" id="WP_011280809.1">
    <property type="nucleotide sequence ID" value="NC_007204.1"/>
</dbReference>
<dbReference type="OrthoDB" id="4697647at2"/>
<keyword evidence="1" id="KW-0819">tRNA processing</keyword>
<gene>
    <name evidence="1" type="primary">cmoM</name>
    <name evidence="2" type="ordered locus">Psyc_1544</name>
</gene>
<comment type="similarity">
    <text evidence="1">Belongs to the class I-like SAM-binding methyltransferase superfamily. CmoM family.</text>
</comment>
<feature type="binding site" evidence="1">
    <location>
        <begin position="84"/>
        <end position="85"/>
    </location>
    <ligand>
        <name>S-adenosyl-L-methionine</name>
        <dbReference type="ChEBI" id="CHEBI:59789"/>
    </ligand>
</feature>
<dbReference type="GO" id="GO:0097697">
    <property type="term" value="F:tRNA (5-carboxymethoxyuridine(34)-5-O)-methyltransferase activity"/>
    <property type="evidence" value="ECO:0007669"/>
    <property type="project" value="UniProtKB-UniRule"/>
</dbReference>
<comment type="catalytic activity">
    <reaction evidence="1">
        <text>5-carboxymethoxyuridine(34) in tRNA + S-adenosyl-L-methionine = 5-methoxycarbonylmethoxyuridine(34) in tRNA + S-adenosyl-L-homocysteine</text>
        <dbReference type="Rhea" id="RHEA:54080"/>
        <dbReference type="Rhea" id="RHEA-COMP:13383"/>
        <dbReference type="Rhea" id="RHEA-COMP:13781"/>
        <dbReference type="ChEBI" id="CHEBI:57856"/>
        <dbReference type="ChEBI" id="CHEBI:59789"/>
        <dbReference type="ChEBI" id="CHEBI:136879"/>
        <dbReference type="ChEBI" id="CHEBI:138053"/>
    </reaction>
</comment>
<proteinExistence type="inferred from homology"/>
<sequence length="295" mass="33421">MPTKPQDINNSEAADSTENLTTQAIEEVARTDRSFDAIADHFEKKVYGGLKGDIRLAVLRRDIFDYCAQMSGKLGRPLRILDVGAGLAQIAIELAIQGHTLVINDISANMLDKAQASVVQGNENPEKLAITWHVCPYQELEEKLAGKTEKFDLIMCHALIEWLAEPIEVMDFFDQQLTDNGALSLCFYNPASFDYRNLIMGNFNLLDNTAYKADNKKSLTPNHPVAKEEVEAWLEVHHYHTVLASGLRVFHDYSPLKRGGHNDPEAVIRMELRYSQLEPYKWLGRYLHILATRHN</sequence>
<dbReference type="InterPro" id="IPR029063">
    <property type="entry name" value="SAM-dependent_MTases_sf"/>
</dbReference>